<dbReference type="CDD" id="cd00130">
    <property type="entry name" value="PAS"/>
    <property type="match status" value="1"/>
</dbReference>
<dbReference type="InterPro" id="IPR020449">
    <property type="entry name" value="Tscrpt_reg_AraC-type_HTH"/>
</dbReference>
<dbReference type="Gene3D" id="3.30.450.20">
    <property type="entry name" value="PAS domain"/>
    <property type="match status" value="1"/>
</dbReference>
<keyword evidence="2" id="KW-0238">DNA-binding</keyword>
<dbReference type="Gene3D" id="1.10.10.60">
    <property type="entry name" value="Homeodomain-like"/>
    <property type="match status" value="2"/>
</dbReference>
<protein>
    <submittedName>
        <fullName evidence="5">AraC family transcriptional regulator</fullName>
    </submittedName>
</protein>
<keyword evidence="3" id="KW-0804">Transcription</keyword>
<dbReference type="SUPFAM" id="SSF55785">
    <property type="entry name" value="PYP-like sensor domain (PAS domain)"/>
    <property type="match status" value="1"/>
</dbReference>
<feature type="domain" description="HTH araC/xylS-type" evidence="4">
    <location>
        <begin position="147"/>
        <end position="245"/>
    </location>
</feature>
<dbReference type="PANTHER" id="PTHR43280">
    <property type="entry name" value="ARAC-FAMILY TRANSCRIPTIONAL REGULATOR"/>
    <property type="match status" value="1"/>
</dbReference>
<comment type="caution">
    <text evidence="5">The sequence shown here is derived from an EMBL/GenBank/DDBJ whole genome shotgun (WGS) entry which is preliminary data.</text>
</comment>
<dbReference type="PRINTS" id="PR00032">
    <property type="entry name" value="HTHARAC"/>
</dbReference>
<dbReference type="PANTHER" id="PTHR43280:SF28">
    <property type="entry name" value="HTH-TYPE TRANSCRIPTIONAL ACTIVATOR RHAS"/>
    <property type="match status" value="1"/>
</dbReference>
<dbReference type="Proteomes" id="UP000586305">
    <property type="component" value="Unassembled WGS sequence"/>
</dbReference>
<proteinExistence type="predicted"/>
<dbReference type="Pfam" id="PF12833">
    <property type="entry name" value="HTH_18"/>
    <property type="match status" value="1"/>
</dbReference>
<keyword evidence="1" id="KW-0805">Transcription regulation</keyword>
<reference evidence="5 6" key="1">
    <citation type="submission" date="2020-04" db="EMBL/GenBank/DDBJ databases">
        <title>Pseudoalteromonas caenipelagi sp. nov., isolated from a tidal flat.</title>
        <authorList>
            <person name="Park S."/>
            <person name="Yoon J.-H."/>
        </authorList>
    </citation>
    <scope>NUCLEOTIDE SEQUENCE [LARGE SCALE GENOMIC DNA]</scope>
    <source>
        <strain evidence="5 6">JBTF-M23</strain>
    </source>
</reference>
<dbReference type="InterPro" id="IPR035965">
    <property type="entry name" value="PAS-like_dom_sf"/>
</dbReference>
<evidence type="ECO:0000313" key="6">
    <source>
        <dbReference type="Proteomes" id="UP000586305"/>
    </source>
</evidence>
<evidence type="ECO:0000259" key="4">
    <source>
        <dbReference type="PROSITE" id="PS01124"/>
    </source>
</evidence>
<gene>
    <name evidence="5" type="ORF">HG263_17020</name>
</gene>
<accession>A0A849VIC8</accession>
<organism evidence="5 6">
    <name type="scientific">Pseudoalteromonas caenipelagi</name>
    <dbReference type="NCBI Taxonomy" id="2726988"/>
    <lineage>
        <taxon>Bacteria</taxon>
        <taxon>Pseudomonadati</taxon>
        <taxon>Pseudomonadota</taxon>
        <taxon>Gammaproteobacteria</taxon>
        <taxon>Alteromonadales</taxon>
        <taxon>Pseudoalteromonadaceae</taxon>
        <taxon>Pseudoalteromonas</taxon>
    </lineage>
</organism>
<evidence type="ECO:0000256" key="2">
    <source>
        <dbReference type="ARBA" id="ARBA00023125"/>
    </source>
</evidence>
<keyword evidence="6" id="KW-1185">Reference proteome</keyword>
<dbReference type="Pfam" id="PF08448">
    <property type="entry name" value="PAS_4"/>
    <property type="match status" value="1"/>
</dbReference>
<dbReference type="PROSITE" id="PS01124">
    <property type="entry name" value="HTH_ARAC_FAMILY_2"/>
    <property type="match status" value="1"/>
</dbReference>
<dbReference type="GO" id="GO:0003700">
    <property type="term" value="F:DNA-binding transcription factor activity"/>
    <property type="evidence" value="ECO:0007669"/>
    <property type="project" value="InterPro"/>
</dbReference>
<dbReference type="InterPro" id="IPR018062">
    <property type="entry name" value="HTH_AraC-typ_CS"/>
</dbReference>
<dbReference type="SMART" id="SM00342">
    <property type="entry name" value="HTH_ARAC"/>
    <property type="match status" value="1"/>
</dbReference>
<dbReference type="InterPro" id="IPR018060">
    <property type="entry name" value="HTH_AraC"/>
</dbReference>
<evidence type="ECO:0000256" key="3">
    <source>
        <dbReference type="ARBA" id="ARBA00023163"/>
    </source>
</evidence>
<dbReference type="PROSITE" id="PS00041">
    <property type="entry name" value="HTH_ARAC_FAMILY_1"/>
    <property type="match status" value="1"/>
</dbReference>
<dbReference type="GO" id="GO:0043565">
    <property type="term" value="F:sequence-specific DNA binding"/>
    <property type="evidence" value="ECO:0007669"/>
    <property type="project" value="InterPro"/>
</dbReference>
<evidence type="ECO:0000313" key="5">
    <source>
        <dbReference type="EMBL" id="NOU52233.1"/>
    </source>
</evidence>
<sequence length="262" mass="30001">MENKKEEIECIENTKDVDMVQIINMFSLLPDVLFWIKSSRHCFVYANQAFVDHVGAAKLDDVIGKNDFDFAPVHVARQFIQDDKKVLAGACVTDRFEINQSNNGELAWFTTSKRPLKDKQGNVIGTYGITRHLQKTSTTLAHINAIKTPVEFIRLNYQKAITIEQLAQIAHLSVSALERRFKKYLAKTPKQFLTETRLEQARKLLVETSLPISSICFCTGFGDPSYFAKQFKCFFGLTPSQIRKDNYLDINKHRPNPDKYSV</sequence>
<dbReference type="EMBL" id="JABBPG010000008">
    <property type="protein sequence ID" value="NOU52233.1"/>
    <property type="molecule type" value="Genomic_DNA"/>
</dbReference>
<dbReference type="InterPro" id="IPR000014">
    <property type="entry name" value="PAS"/>
</dbReference>
<dbReference type="SUPFAM" id="SSF46689">
    <property type="entry name" value="Homeodomain-like"/>
    <property type="match status" value="2"/>
</dbReference>
<dbReference type="InterPro" id="IPR013656">
    <property type="entry name" value="PAS_4"/>
</dbReference>
<evidence type="ECO:0000256" key="1">
    <source>
        <dbReference type="ARBA" id="ARBA00023015"/>
    </source>
</evidence>
<dbReference type="AlphaFoldDB" id="A0A849VIC8"/>
<dbReference type="InterPro" id="IPR009057">
    <property type="entry name" value="Homeodomain-like_sf"/>
</dbReference>
<name>A0A849VIC8_9GAMM</name>